<dbReference type="Pfam" id="PF00535">
    <property type="entry name" value="Glycos_transf_2"/>
    <property type="match status" value="1"/>
</dbReference>
<dbReference type="GO" id="GO:0016740">
    <property type="term" value="F:transferase activity"/>
    <property type="evidence" value="ECO:0007669"/>
    <property type="project" value="UniProtKB-KW"/>
</dbReference>
<dbReference type="AlphaFoldDB" id="A0A316G5H9"/>
<organism evidence="2 3">
    <name type="scientific">Silicimonas algicola</name>
    <dbReference type="NCBI Taxonomy" id="1826607"/>
    <lineage>
        <taxon>Bacteria</taxon>
        <taxon>Pseudomonadati</taxon>
        <taxon>Pseudomonadota</taxon>
        <taxon>Alphaproteobacteria</taxon>
        <taxon>Rhodobacterales</taxon>
        <taxon>Paracoccaceae</taxon>
    </lineage>
</organism>
<dbReference type="PANTHER" id="PTHR43179">
    <property type="entry name" value="RHAMNOSYLTRANSFERASE WBBL"/>
    <property type="match status" value="1"/>
</dbReference>
<reference evidence="2 3" key="1">
    <citation type="submission" date="2018-05" db="EMBL/GenBank/DDBJ databases">
        <title>Genomic Encyclopedia of Type Strains, Phase IV (KMG-IV): sequencing the most valuable type-strain genomes for metagenomic binning, comparative biology and taxonomic classification.</title>
        <authorList>
            <person name="Goeker M."/>
        </authorList>
    </citation>
    <scope>NUCLEOTIDE SEQUENCE [LARGE SCALE GENOMIC DNA]</scope>
    <source>
        <strain evidence="2 3">DSM 103371</strain>
    </source>
</reference>
<dbReference type="InterPro" id="IPR001173">
    <property type="entry name" value="Glyco_trans_2-like"/>
</dbReference>
<dbReference type="Gene3D" id="3.90.550.10">
    <property type="entry name" value="Spore Coat Polysaccharide Biosynthesis Protein SpsA, Chain A"/>
    <property type="match status" value="1"/>
</dbReference>
<feature type="domain" description="Glycosyltransferase 2-like" evidence="1">
    <location>
        <begin position="136"/>
        <end position="233"/>
    </location>
</feature>
<keyword evidence="3" id="KW-1185">Reference proteome</keyword>
<name>A0A316G5H9_9RHOB</name>
<sequence length="233" mass="24775">MVVRGWTHSADLGLGFDDRVPLPAGPGSFVLDLVRPARRANLFVRAGDGLACHVLTAPSRLHELSALLRALPEALVEVAREWRALVRFLGTGDPTASARLRHRFGLMSDAIQVPAFPTDFFKGDDRTYPIARCPVVVIPVHDAAEDLARLVAVLPSSLPADARVVVVDDGSTDPRIARLLAELGAVLGDRLAVLRHDRSYGFVAAANAGLSHATATGTGHAVLLNSDTIPPPD</sequence>
<dbReference type="Proteomes" id="UP000245390">
    <property type="component" value="Unassembled WGS sequence"/>
</dbReference>
<dbReference type="PANTHER" id="PTHR43179:SF7">
    <property type="entry name" value="RHAMNOSYLTRANSFERASE WBBL"/>
    <property type="match status" value="1"/>
</dbReference>
<dbReference type="EMBL" id="QGGV01000005">
    <property type="protein sequence ID" value="PWK56108.1"/>
    <property type="molecule type" value="Genomic_DNA"/>
</dbReference>
<gene>
    <name evidence="2" type="ORF">C8D95_105174</name>
</gene>
<evidence type="ECO:0000313" key="3">
    <source>
        <dbReference type="Proteomes" id="UP000245390"/>
    </source>
</evidence>
<protein>
    <submittedName>
        <fullName evidence="2">Glycosyl transferase family 2</fullName>
    </submittedName>
</protein>
<evidence type="ECO:0000313" key="2">
    <source>
        <dbReference type="EMBL" id="PWK56108.1"/>
    </source>
</evidence>
<evidence type="ECO:0000259" key="1">
    <source>
        <dbReference type="Pfam" id="PF00535"/>
    </source>
</evidence>
<proteinExistence type="predicted"/>
<dbReference type="SUPFAM" id="SSF53448">
    <property type="entry name" value="Nucleotide-diphospho-sugar transferases"/>
    <property type="match status" value="1"/>
</dbReference>
<accession>A0A316G5H9</accession>
<dbReference type="InterPro" id="IPR029044">
    <property type="entry name" value="Nucleotide-diphossugar_trans"/>
</dbReference>
<comment type="caution">
    <text evidence="2">The sequence shown here is derived from an EMBL/GenBank/DDBJ whole genome shotgun (WGS) entry which is preliminary data.</text>
</comment>
<keyword evidence="2" id="KW-0808">Transferase</keyword>